<evidence type="ECO:0000256" key="1">
    <source>
        <dbReference type="ARBA" id="ARBA00022630"/>
    </source>
</evidence>
<dbReference type="Gene3D" id="3.40.50.620">
    <property type="entry name" value="HUPs"/>
    <property type="match status" value="1"/>
</dbReference>
<evidence type="ECO:0000259" key="5">
    <source>
        <dbReference type="PROSITE" id="PS51645"/>
    </source>
</evidence>
<keyword evidence="2 3" id="KW-0274">FAD</keyword>
<dbReference type="PRINTS" id="PR00147">
    <property type="entry name" value="DNAPHOTLYASE"/>
</dbReference>
<dbReference type="GO" id="GO:0003677">
    <property type="term" value="F:DNA binding"/>
    <property type="evidence" value="ECO:0007669"/>
    <property type="project" value="TreeGrafter"/>
</dbReference>
<dbReference type="InterPro" id="IPR036134">
    <property type="entry name" value="Crypto/Photolyase_FAD-like_sf"/>
</dbReference>
<dbReference type="PANTHER" id="PTHR11455:SF9">
    <property type="entry name" value="CRYPTOCHROME CIRCADIAN CLOCK 5 ISOFORM X1"/>
    <property type="match status" value="1"/>
</dbReference>
<organism evidence="6 7">
    <name type="scientific">Cohnella faecalis</name>
    <dbReference type="NCBI Taxonomy" id="2315694"/>
    <lineage>
        <taxon>Bacteria</taxon>
        <taxon>Bacillati</taxon>
        <taxon>Bacillota</taxon>
        <taxon>Bacilli</taxon>
        <taxon>Bacillales</taxon>
        <taxon>Paenibacillaceae</taxon>
        <taxon>Cohnella</taxon>
    </lineage>
</organism>
<dbReference type="Pfam" id="PF03441">
    <property type="entry name" value="FAD_binding_7"/>
    <property type="match status" value="1"/>
</dbReference>
<dbReference type="InterPro" id="IPR006050">
    <property type="entry name" value="DNA_photolyase_N"/>
</dbReference>
<dbReference type="Gene3D" id="1.25.40.80">
    <property type="match status" value="1"/>
</dbReference>
<keyword evidence="1 3" id="KW-0285">Flavoprotein</keyword>
<keyword evidence="4" id="KW-0157">Chromophore</keyword>
<feature type="binding site" evidence="3">
    <location>
        <position position="265"/>
    </location>
    <ligand>
        <name>FAD</name>
        <dbReference type="ChEBI" id="CHEBI:57692"/>
    </ligand>
</feature>
<dbReference type="InterPro" id="IPR005101">
    <property type="entry name" value="Cryptochr/Photolyase_FAD-bd"/>
</dbReference>
<dbReference type="InterPro" id="IPR014729">
    <property type="entry name" value="Rossmann-like_a/b/a_fold"/>
</dbReference>
<keyword evidence="6" id="KW-0456">Lyase</keyword>
<dbReference type="GO" id="GO:0003904">
    <property type="term" value="F:deoxyribodipyrimidine photo-lyase activity"/>
    <property type="evidence" value="ECO:0007669"/>
    <property type="project" value="TreeGrafter"/>
</dbReference>
<protein>
    <submittedName>
        <fullName evidence="6">Deoxyribodipyrimidine photo-lyase</fullName>
    </submittedName>
</protein>
<name>A0A398CS20_9BACL</name>
<dbReference type="SUPFAM" id="SSF48173">
    <property type="entry name" value="Cryptochrome/photolyase FAD-binding domain"/>
    <property type="match status" value="1"/>
</dbReference>
<dbReference type="Pfam" id="PF00875">
    <property type="entry name" value="DNA_photolyase"/>
    <property type="match status" value="1"/>
</dbReference>
<evidence type="ECO:0000313" key="6">
    <source>
        <dbReference type="EMBL" id="RIE04019.1"/>
    </source>
</evidence>
<comment type="similarity">
    <text evidence="4">Belongs to the DNA photolyase family.</text>
</comment>
<dbReference type="InterPro" id="IPR036155">
    <property type="entry name" value="Crypto/Photolyase_N_sf"/>
</dbReference>
<dbReference type="SUPFAM" id="SSF52425">
    <property type="entry name" value="Cryptochrome/photolyase, N-terminal domain"/>
    <property type="match status" value="1"/>
</dbReference>
<dbReference type="PROSITE" id="PS51645">
    <property type="entry name" value="PHR_CRY_ALPHA_BETA"/>
    <property type="match status" value="1"/>
</dbReference>
<keyword evidence="7" id="KW-1185">Reference proteome</keyword>
<evidence type="ECO:0000256" key="4">
    <source>
        <dbReference type="RuleBase" id="RU004182"/>
    </source>
</evidence>
<accession>A0A398CS20</accession>
<dbReference type="Gene3D" id="1.10.579.10">
    <property type="entry name" value="DNA Cyclobutane Dipyrimidine Photolyase, subunit A, domain 3"/>
    <property type="match status" value="1"/>
</dbReference>
<feature type="binding site" evidence="3">
    <location>
        <begin position="361"/>
        <end position="363"/>
    </location>
    <ligand>
        <name>FAD</name>
        <dbReference type="ChEBI" id="CHEBI:57692"/>
    </ligand>
</feature>
<dbReference type="OrthoDB" id="9772484at2"/>
<evidence type="ECO:0000256" key="3">
    <source>
        <dbReference type="PIRSR" id="PIRSR602081-1"/>
    </source>
</evidence>
<dbReference type="EMBL" id="QXJM01000029">
    <property type="protein sequence ID" value="RIE04019.1"/>
    <property type="molecule type" value="Genomic_DNA"/>
</dbReference>
<feature type="binding site" evidence="3">
    <location>
        <position position="222"/>
    </location>
    <ligand>
        <name>FAD</name>
        <dbReference type="ChEBI" id="CHEBI:57692"/>
    </ligand>
</feature>
<feature type="domain" description="Photolyase/cryptochrome alpha/beta" evidence="5">
    <location>
        <begin position="1"/>
        <end position="131"/>
    </location>
</feature>
<comment type="caution">
    <text evidence="6">The sequence shown here is derived from an EMBL/GenBank/DDBJ whole genome shotgun (WGS) entry which is preliminary data.</text>
</comment>
<dbReference type="PANTHER" id="PTHR11455">
    <property type="entry name" value="CRYPTOCHROME"/>
    <property type="match status" value="1"/>
</dbReference>
<evidence type="ECO:0000256" key="2">
    <source>
        <dbReference type="ARBA" id="ARBA00022827"/>
    </source>
</evidence>
<comment type="cofactor">
    <cofactor evidence="3">
        <name>FAD</name>
        <dbReference type="ChEBI" id="CHEBI:57692"/>
    </cofactor>
    <text evidence="3">Binds 1 FAD per subunit.</text>
</comment>
<sequence>MKLFIHRKDLRTHDLPAFDYLKAGGEAATLHALILDPFLLRDDRHKEHSGIHFLRQAGRLREEYARFGATLAVYAGEPGEVLEHILTANPAVDEVVTHEDFTPYALRRDRTMLEIAKSAGVRFTSLSDLPLVRLRDFHEWTGREEGYRVFTPFYRKWREFLDMDNVSSYTIGLRDLKTAHSIALGERYRVPAEWEAIMDQGRATENPEQTLAAFADERLVDYSKSRDSFAQNATSRIGRFLNVGALSARSAYECVVAAGNHSEGWLRQLAWRDFYLYQSRMDPDFFRYESLFDLSSLDDRHFRAWAEARTGIPIIDAAMTELNETGWMPNRLRMVTAMFLTKNLGCPFVFGERYFRRKLEDYDNTLNRGGWLWSSSLGFDAAPYFRIMNPVTQSETHDPSGSYIRKWLPELAKLDDKRIHQLRPHAIVDLKTSRAAAIETYRSLLSR</sequence>
<evidence type="ECO:0000313" key="7">
    <source>
        <dbReference type="Proteomes" id="UP000266340"/>
    </source>
</evidence>
<proteinExistence type="inferred from homology"/>
<reference evidence="6 7" key="1">
    <citation type="submission" date="2018-09" db="EMBL/GenBank/DDBJ databases">
        <title>Cohnella cavernae sp. nov., isolated from a karst cave.</title>
        <authorList>
            <person name="Zhu H."/>
        </authorList>
    </citation>
    <scope>NUCLEOTIDE SEQUENCE [LARGE SCALE GENOMIC DNA]</scope>
    <source>
        <strain evidence="6 7">K2E09-144</strain>
    </source>
</reference>
<dbReference type="GO" id="GO:0071949">
    <property type="term" value="F:FAD binding"/>
    <property type="evidence" value="ECO:0007669"/>
    <property type="project" value="TreeGrafter"/>
</dbReference>
<feature type="binding site" evidence="3">
    <location>
        <begin position="268"/>
        <end position="275"/>
    </location>
    <ligand>
        <name>FAD</name>
        <dbReference type="ChEBI" id="CHEBI:57692"/>
    </ligand>
</feature>
<dbReference type="InterPro" id="IPR002081">
    <property type="entry name" value="Cryptochrome/DNA_photolyase_1"/>
</dbReference>
<dbReference type="RefSeq" id="WP_119148695.1">
    <property type="nucleotide sequence ID" value="NZ_JBHSOV010000038.1"/>
</dbReference>
<dbReference type="AlphaFoldDB" id="A0A398CS20"/>
<dbReference type="Proteomes" id="UP000266340">
    <property type="component" value="Unassembled WGS sequence"/>
</dbReference>
<gene>
    <name evidence="6" type="ORF">D3H35_08680</name>
</gene>